<organism evidence="2 3">
    <name type="scientific">Sphingomonas aerolata</name>
    <dbReference type="NCBI Taxonomy" id="185951"/>
    <lineage>
        <taxon>Bacteria</taxon>
        <taxon>Pseudomonadati</taxon>
        <taxon>Pseudomonadota</taxon>
        <taxon>Alphaproteobacteria</taxon>
        <taxon>Sphingomonadales</taxon>
        <taxon>Sphingomonadaceae</taxon>
        <taxon>Sphingomonas</taxon>
    </lineage>
</organism>
<protein>
    <submittedName>
        <fullName evidence="2">DUF218 domain-containing protein</fullName>
    </submittedName>
</protein>
<dbReference type="RefSeq" id="WP_107931092.1">
    <property type="nucleotide sequence ID" value="NZ_PZZN01000001.1"/>
</dbReference>
<dbReference type="EMBL" id="PZZN01000001">
    <property type="protein sequence ID" value="PTM47917.1"/>
    <property type="molecule type" value="Genomic_DNA"/>
</dbReference>
<dbReference type="GO" id="GO:0005886">
    <property type="term" value="C:plasma membrane"/>
    <property type="evidence" value="ECO:0007669"/>
    <property type="project" value="TreeGrafter"/>
</dbReference>
<keyword evidence="3" id="KW-1185">Reference proteome</keyword>
<dbReference type="InterPro" id="IPR014729">
    <property type="entry name" value="Rossmann-like_a/b/a_fold"/>
</dbReference>
<dbReference type="Pfam" id="PF02698">
    <property type="entry name" value="DUF218"/>
    <property type="match status" value="1"/>
</dbReference>
<evidence type="ECO:0000313" key="2">
    <source>
        <dbReference type="EMBL" id="PTM47917.1"/>
    </source>
</evidence>
<feature type="domain" description="DUF218" evidence="1">
    <location>
        <begin position="10"/>
        <end position="140"/>
    </location>
</feature>
<dbReference type="CDD" id="cd06259">
    <property type="entry name" value="YdcF-like"/>
    <property type="match status" value="1"/>
</dbReference>
<dbReference type="Gene3D" id="3.40.50.620">
    <property type="entry name" value="HUPs"/>
    <property type="match status" value="1"/>
</dbReference>
<reference evidence="2 3" key="1">
    <citation type="submission" date="2018-04" db="EMBL/GenBank/DDBJ databases">
        <title>Genomic Encyclopedia of Type Strains, Phase III (KMG-III): the genomes of soil and plant-associated and newly described type strains.</title>
        <authorList>
            <person name="Whitman W."/>
        </authorList>
    </citation>
    <scope>NUCLEOTIDE SEQUENCE [LARGE SCALE GENOMIC DNA]</scope>
    <source>
        <strain evidence="2 3">NW12</strain>
    </source>
</reference>
<proteinExistence type="predicted"/>
<dbReference type="AlphaFoldDB" id="A0A2T4YVT9"/>
<sequence>MIDIPPSRRLIVVFGAAVRADGSPSPTLERRIAFAAAAAARYTEADLFCSGAIGRHGPSEASVMADRLAETVDRSRIHLDEASLDTLQSVIAATRFARAGHYAQCMICTDGYHQPRIRMLFAMLGMPASAIHVPHGGSRRYQIKMRAREAAAIPYDLVAGVGAILRRRRA</sequence>
<dbReference type="PANTHER" id="PTHR30336">
    <property type="entry name" value="INNER MEMBRANE PROTEIN, PROBABLE PERMEASE"/>
    <property type="match status" value="1"/>
</dbReference>
<gene>
    <name evidence="2" type="ORF">C8J24_1322</name>
</gene>
<evidence type="ECO:0000259" key="1">
    <source>
        <dbReference type="Pfam" id="PF02698"/>
    </source>
</evidence>
<evidence type="ECO:0000313" key="3">
    <source>
        <dbReference type="Proteomes" id="UP000240996"/>
    </source>
</evidence>
<comment type="caution">
    <text evidence="2">The sequence shown here is derived from an EMBL/GenBank/DDBJ whole genome shotgun (WGS) entry which is preliminary data.</text>
</comment>
<dbReference type="Proteomes" id="UP000240996">
    <property type="component" value="Unassembled WGS sequence"/>
</dbReference>
<dbReference type="InterPro" id="IPR051599">
    <property type="entry name" value="Cell_Envelope_Assoc"/>
</dbReference>
<name>A0A2T4YVT9_9SPHN</name>
<dbReference type="PANTHER" id="PTHR30336:SF20">
    <property type="entry name" value="DUF218 DOMAIN-CONTAINING PROTEIN"/>
    <property type="match status" value="1"/>
</dbReference>
<accession>A0A2T4YVT9</accession>
<dbReference type="InterPro" id="IPR003848">
    <property type="entry name" value="DUF218"/>
</dbReference>